<keyword evidence="4" id="KW-1185">Reference proteome</keyword>
<organism evidence="3 4">
    <name type="scientific">Beta vulgaris subsp. vulgaris</name>
    <name type="common">Beet</name>
    <dbReference type="NCBI Taxonomy" id="3555"/>
    <lineage>
        <taxon>Eukaryota</taxon>
        <taxon>Viridiplantae</taxon>
        <taxon>Streptophyta</taxon>
        <taxon>Embryophyta</taxon>
        <taxon>Tracheophyta</taxon>
        <taxon>Spermatophyta</taxon>
        <taxon>Magnoliopsida</taxon>
        <taxon>eudicotyledons</taxon>
        <taxon>Gunneridae</taxon>
        <taxon>Pentapetalae</taxon>
        <taxon>Caryophyllales</taxon>
        <taxon>Chenopodiaceae</taxon>
        <taxon>Betoideae</taxon>
        <taxon>Beta</taxon>
    </lineage>
</organism>
<name>A0A0J8AZD0_BETVV</name>
<evidence type="ECO:0000313" key="3">
    <source>
        <dbReference type="EMBL" id="KMS94066.1"/>
    </source>
</evidence>
<dbReference type="SUPFAM" id="SSF54695">
    <property type="entry name" value="POZ domain"/>
    <property type="match status" value="1"/>
</dbReference>
<feature type="non-terminal residue" evidence="3">
    <location>
        <position position="1"/>
    </location>
</feature>
<dbReference type="Gramene" id="KMS94066">
    <property type="protein sequence ID" value="KMS94066"/>
    <property type="gene ID" value="BVRB_025140"/>
</dbReference>
<dbReference type="Gene3D" id="3.30.710.10">
    <property type="entry name" value="Potassium Channel Kv1.1, Chain A"/>
    <property type="match status" value="1"/>
</dbReference>
<dbReference type="Proteomes" id="UP000035740">
    <property type="component" value="Unassembled WGS sequence"/>
</dbReference>
<dbReference type="InterPro" id="IPR000210">
    <property type="entry name" value="BTB/POZ_dom"/>
</dbReference>
<dbReference type="Pfam" id="PF00651">
    <property type="entry name" value="BTB"/>
    <property type="match status" value="1"/>
</dbReference>
<feature type="domain" description="BTB" evidence="2">
    <location>
        <begin position="6"/>
        <end position="85"/>
    </location>
</feature>
<accession>A0A0J8AZD0</accession>
<sequence>NQESTSDLTLVVNGSHYHGHKAIVAHCSEMVAGMLRSNLIEQMESKAVLRINPPLVSLPSFTECDRLERELNGESLFELYLLIIYGLKNPATLTVKELCSVAVLANFMLSSKIAFVCEKLIVQKLWLSQDSWQDAFRFANRHGFALLSKCILDYAAMLVHRSECIEDLLCLDLPDILQILRVMRLSAKEQFRLLICYLAYQSCKSISVLEQFDSCWNSSSVENLSIYIEGDERVDFFKQATKLLAPTWNDRELLCKIKLLADCVVMRTSTGQITKDNFLYSAILDQLMILMR</sequence>
<dbReference type="AlphaFoldDB" id="A0A0J8AZD0"/>
<feature type="non-terminal residue" evidence="3">
    <location>
        <position position="292"/>
    </location>
</feature>
<dbReference type="CDD" id="cd18186">
    <property type="entry name" value="BTB_POZ_ZBTB_KLHL-like"/>
    <property type="match status" value="1"/>
</dbReference>
<evidence type="ECO:0000259" key="2">
    <source>
        <dbReference type="PROSITE" id="PS50097"/>
    </source>
</evidence>
<dbReference type="SMART" id="SM00225">
    <property type="entry name" value="BTB"/>
    <property type="match status" value="1"/>
</dbReference>
<dbReference type="PROSITE" id="PS50097">
    <property type="entry name" value="BTB"/>
    <property type="match status" value="1"/>
</dbReference>
<protein>
    <recommendedName>
        <fullName evidence="2">BTB domain-containing protein</fullName>
    </recommendedName>
</protein>
<dbReference type="InterPro" id="IPR011333">
    <property type="entry name" value="SKP1/BTB/POZ_sf"/>
</dbReference>
<comment type="pathway">
    <text evidence="1">Protein modification; protein ubiquitination.</text>
</comment>
<evidence type="ECO:0000313" key="4">
    <source>
        <dbReference type="Proteomes" id="UP000035740"/>
    </source>
</evidence>
<gene>
    <name evidence="3" type="ORF">BVRB_025140</name>
</gene>
<evidence type="ECO:0000256" key="1">
    <source>
        <dbReference type="ARBA" id="ARBA00004906"/>
    </source>
</evidence>
<reference evidence="3 4" key="1">
    <citation type="journal article" date="2014" name="Nature">
        <title>The genome of the recently domesticated crop plant sugar beet (Beta vulgaris).</title>
        <authorList>
            <person name="Dohm J.C."/>
            <person name="Minoche A.E."/>
            <person name="Holtgrawe D."/>
            <person name="Capella-Gutierrez S."/>
            <person name="Zakrzewski F."/>
            <person name="Tafer H."/>
            <person name="Rupp O."/>
            <person name="Sorensen T.R."/>
            <person name="Stracke R."/>
            <person name="Reinhardt R."/>
            <person name="Goesmann A."/>
            <person name="Kraft T."/>
            <person name="Schulz B."/>
            <person name="Stadler P.F."/>
            <person name="Schmidt T."/>
            <person name="Gabaldon T."/>
            <person name="Lehrach H."/>
            <person name="Weisshaar B."/>
            <person name="Himmelbauer H."/>
        </authorList>
    </citation>
    <scope>NUCLEOTIDE SEQUENCE [LARGE SCALE GENOMIC DNA]</scope>
    <source>
        <tissue evidence="3">Taproot</tissue>
    </source>
</reference>
<proteinExistence type="predicted"/>
<dbReference type="EMBL" id="KQ096453">
    <property type="protein sequence ID" value="KMS94066.1"/>
    <property type="molecule type" value="Genomic_DNA"/>
</dbReference>